<protein>
    <submittedName>
        <fullName evidence="2">Dienelactone hydrolase</fullName>
    </submittedName>
</protein>
<reference evidence="2 3" key="1">
    <citation type="submission" date="2016-10" db="EMBL/GenBank/DDBJ databases">
        <title>Complete genome sequences of three Cupriavidus strains isolated from various Malaysian environments.</title>
        <authorList>
            <person name="Abdullah A.A.-A."/>
            <person name="Shafie N.A.H."/>
            <person name="Lau N.S."/>
        </authorList>
    </citation>
    <scope>NUCLEOTIDE SEQUENCE [LARGE SCALE GENOMIC DNA]</scope>
    <source>
        <strain evidence="2 3">USMAA1020</strain>
    </source>
</reference>
<dbReference type="GO" id="GO:0016787">
    <property type="term" value="F:hydrolase activity"/>
    <property type="evidence" value="ECO:0007669"/>
    <property type="project" value="UniProtKB-KW"/>
</dbReference>
<dbReference type="EMBL" id="CP017755">
    <property type="protein sequence ID" value="AOZ09579.1"/>
    <property type="molecule type" value="Genomic_DNA"/>
</dbReference>
<dbReference type="Gene3D" id="3.40.50.1820">
    <property type="entry name" value="alpha/beta hydrolase"/>
    <property type="match status" value="1"/>
</dbReference>
<evidence type="ECO:0000256" key="1">
    <source>
        <dbReference type="SAM" id="SignalP"/>
    </source>
</evidence>
<organism evidence="2 3">
    <name type="scientific">Cupriavidus malaysiensis</name>
    <dbReference type="NCBI Taxonomy" id="367825"/>
    <lineage>
        <taxon>Bacteria</taxon>
        <taxon>Pseudomonadati</taxon>
        <taxon>Pseudomonadota</taxon>
        <taxon>Betaproteobacteria</taxon>
        <taxon>Burkholderiales</taxon>
        <taxon>Burkholderiaceae</taxon>
        <taxon>Cupriavidus</taxon>
    </lineage>
</organism>
<accession>A0A1D9IBT1</accession>
<dbReference type="Proteomes" id="UP000177515">
    <property type="component" value="Chromosome 2"/>
</dbReference>
<sequence length="340" mass="36284">MQGLRWAGLVLAWLCGLAHASMGLTELPATAQEGPVTIYYPSDSASRPEPRGRFVLDVAADGHPVPGNGRLVVISHGSGGAPWVHADLARELVEAGFVVAMPLHHADNYLDPSDPGPDSWTIRPAEVSRAIDAVGHDPRFAPLLRLDKVGMFGMSAGGHTALSLAGGRWSPARFARHCDAHIAEDFQSCVGLITEQTGGPLDGLKRWLALRVIHFRFDDDTPRVDHDPRIAAVVAGVPAAADFDMDSLVRPAVPLGLVTAGRDLWLTPRFHADQVLAACQTCEHLADLPDGGHGALLSPPPPGLHGLVGELLNDPPGFDRAEVAEAHHKITAFFQRHLLP</sequence>
<dbReference type="PIRSF" id="PIRSF031982">
    <property type="entry name" value="UCP031982_abhydr"/>
    <property type="match status" value="1"/>
</dbReference>
<feature type="chain" id="PRO_5045744679" evidence="1">
    <location>
        <begin position="21"/>
        <end position="340"/>
    </location>
</feature>
<evidence type="ECO:0000313" key="3">
    <source>
        <dbReference type="Proteomes" id="UP000177515"/>
    </source>
</evidence>
<dbReference type="InterPro" id="IPR029058">
    <property type="entry name" value="AB_hydrolase_fold"/>
</dbReference>
<proteinExistence type="predicted"/>
<dbReference type="RefSeq" id="WP_071072165.1">
    <property type="nucleotide sequence ID" value="NZ_CP017755.1"/>
</dbReference>
<keyword evidence="2" id="KW-0378">Hydrolase</keyword>
<feature type="signal peptide" evidence="1">
    <location>
        <begin position="1"/>
        <end position="20"/>
    </location>
</feature>
<gene>
    <name evidence="2" type="ORF">BKK80_27990</name>
</gene>
<keyword evidence="1" id="KW-0732">Signal</keyword>
<dbReference type="SUPFAM" id="SSF53474">
    <property type="entry name" value="alpha/beta-Hydrolases"/>
    <property type="match status" value="1"/>
</dbReference>
<dbReference type="InterPro" id="IPR016986">
    <property type="entry name" value="UCP031982_abhydr"/>
</dbReference>
<evidence type="ECO:0000313" key="2">
    <source>
        <dbReference type="EMBL" id="AOZ09579.1"/>
    </source>
</evidence>
<keyword evidence="3" id="KW-1185">Reference proteome</keyword>
<name>A0A1D9IBT1_9BURK</name>